<sequence>MDVLPSQPITFDMLSGALRISTKYEISALREWCIQELRSRWPREIETMGTTSLPHAAEAISLARECDVPDILPAAFYALSVQKWSCLADGGRSHVVLHPSDLRRLIAGREGLQDILVRCIINPLGDALVCSTCRPLIERFWRTKLAPDPMSPWGCWLLRELQQMTPGDAQYYANWCANCAFQHHCAVWDQLRRLKETIPRLFLLT</sequence>
<reference evidence="1 2" key="1">
    <citation type="submission" date="2014-04" db="EMBL/GenBank/DDBJ databases">
        <authorList>
            <consortium name="DOE Joint Genome Institute"/>
            <person name="Kuo A."/>
            <person name="Tarkka M."/>
            <person name="Buscot F."/>
            <person name="Kohler A."/>
            <person name="Nagy L.G."/>
            <person name="Floudas D."/>
            <person name="Copeland A."/>
            <person name="Barry K.W."/>
            <person name="Cichocki N."/>
            <person name="Veneault-Fourrey C."/>
            <person name="LaButti K."/>
            <person name="Lindquist E.A."/>
            <person name="Lipzen A."/>
            <person name="Lundell T."/>
            <person name="Morin E."/>
            <person name="Murat C."/>
            <person name="Sun H."/>
            <person name="Tunlid A."/>
            <person name="Henrissat B."/>
            <person name="Grigoriev I.V."/>
            <person name="Hibbett D.S."/>
            <person name="Martin F."/>
            <person name="Nordberg H.P."/>
            <person name="Cantor M.N."/>
            <person name="Hua S.X."/>
        </authorList>
    </citation>
    <scope>NUCLEOTIDE SEQUENCE [LARGE SCALE GENOMIC DNA]</scope>
    <source>
        <strain evidence="1 2">F 1598</strain>
    </source>
</reference>
<organism evidence="1 2">
    <name type="scientific">Piloderma croceum (strain F 1598)</name>
    <dbReference type="NCBI Taxonomy" id="765440"/>
    <lineage>
        <taxon>Eukaryota</taxon>
        <taxon>Fungi</taxon>
        <taxon>Dikarya</taxon>
        <taxon>Basidiomycota</taxon>
        <taxon>Agaricomycotina</taxon>
        <taxon>Agaricomycetes</taxon>
        <taxon>Agaricomycetidae</taxon>
        <taxon>Atheliales</taxon>
        <taxon>Atheliaceae</taxon>
        <taxon>Piloderma</taxon>
    </lineage>
</organism>
<dbReference type="HOGENOM" id="CLU_1337944_0_0_1"/>
<accession>A0A0C3GDP1</accession>
<dbReference type="Proteomes" id="UP000054166">
    <property type="component" value="Unassembled WGS sequence"/>
</dbReference>
<reference evidence="2" key="2">
    <citation type="submission" date="2015-01" db="EMBL/GenBank/DDBJ databases">
        <title>Evolutionary Origins and Diversification of the Mycorrhizal Mutualists.</title>
        <authorList>
            <consortium name="DOE Joint Genome Institute"/>
            <consortium name="Mycorrhizal Genomics Consortium"/>
            <person name="Kohler A."/>
            <person name="Kuo A."/>
            <person name="Nagy L.G."/>
            <person name="Floudas D."/>
            <person name="Copeland A."/>
            <person name="Barry K.W."/>
            <person name="Cichocki N."/>
            <person name="Veneault-Fourrey C."/>
            <person name="LaButti K."/>
            <person name="Lindquist E.A."/>
            <person name="Lipzen A."/>
            <person name="Lundell T."/>
            <person name="Morin E."/>
            <person name="Murat C."/>
            <person name="Riley R."/>
            <person name="Ohm R."/>
            <person name="Sun H."/>
            <person name="Tunlid A."/>
            <person name="Henrissat B."/>
            <person name="Grigoriev I.V."/>
            <person name="Hibbett D.S."/>
            <person name="Martin F."/>
        </authorList>
    </citation>
    <scope>NUCLEOTIDE SEQUENCE [LARGE SCALE GENOMIC DNA]</scope>
    <source>
        <strain evidence="2">F 1598</strain>
    </source>
</reference>
<gene>
    <name evidence="1" type="ORF">PILCRDRAFT_197052</name>
</gene>
<proteinExistence type="predicted"/>
<keyword evidence="2" id="KW-1185">Reference proteome</keyword>
<dbReference type="AlphaFoldDB" id="A0A0C3GDP1"/>
<evidence type="ECO:0000313" key="1">
    <source>
        <dbReference type="EMBL" id="KIM89819.1"/>
    </source>
</evidence>
<dbReference type="EMBL" id="KN832974">
    <property type="protein sequence ID" value="KIM89819.1"/>
    <property type="molecule type" value="Genomic_DNA"/>
</dbReference>
<dbReference type="InParanoid" id="A0A0C3GDP1"/>
<protein>
    <submittedName>
        <fullName evidence="1">Uncharacterized protein</fullName>
    </submittedName>
</protein>
<evidence type="ECO:0000313" key="2">
    <source>
        <dbReference type="Proteomes" id="UP000054166"/>
    </source>
</evidence>
<name>A0A0C3GDP1_PILCF</name>
<dbReference type="STRING" id="765440.A0A0C3GDP1"/>
<dbReference type="OrthoDB" id="2799068at2759"/>